<evidence type="ECO:0000256" key="3">
    <source>
        <dbReference type="PROSITE-ProRule" id="PRU00221"/>
    </source>
</evidence>
<feature type="region of interest" description="Disordered" evidence="4">
    <location>
        <begin position="540"/>
        <end position="576"/>
    </location>
</feature>
<dbReference type="CDD" id="cd00200">
    <property type="entry name" value="WD40"/>
    <property type="match status" value="1"/>
</dbReference>
<protein>
    <submittedName>
        <fullName evidence="5">Uncharacterized protein</fullName>
    </submittedName>
</protein>
<dbReference type="InterPro" id="IPR015943">
    <property type="entry name" value="WD40/YVTN_repeat-like_dom_sf"/>
</dbReference>
<dbReference type="EMBL" id="GISG01102162">
    <property type="protein sequence ID" value="MBA4636897.1"/>
    <property type="molecule type" value="Transcribed_RNA"/>
</dbReference>
<dbReference type="Pfam" id="PF00400">
    <property type="entry name" value="WD40"/>
    <property type="match status" value="4"/>
</dbReference>
<dbReference type="PANTHER" id="PTHR16017">
    <property type="entry name" value="GASTRULATION DEFECTIVE PROTEIN 1-RELATED"/>
    <property type="match status" value="1"/>
</dbReference>
<feature type="repeat" description="WD" evidence="3">
    <location>
        <begin position="170"/>
        <end position="204"/>
    </location>
</feature>
<reference evidence="5" key="2">
    <citation type="submission" date="2020-07" db="EMBL/GenBank/DDBJ databases">
        <authorList>
            <person name="Vera ALvarez R."/>
            <person name="Arias-Moreno D.M."/>
            <person name="Jimenez-Jacinto V."/>
            <person name="Jimenez-Bremont J.F."/>
            <person name="Swaminathan K."/>
            <person name="Moose S.P."/>
            <person name="Guerrero-Gonzalez M.L."/>
            <person name="Marino-Ramirez L."/>
            <person name="Landsman D."/>
            <person name="Rodriguez-Kessler M."/>
            <person name="Delgado-Sanchez P."/>
        </authorList>
    </citation>
    <scope>NUCLEOTIDE SEQUENCE</scope>
    <source>
        <tissue evidence="5">Cladode</tissue>
    </source>
</reference>
<organism evidence="5">
    <name type="scientific">Opuntia streptacantha</name>
    <name type="common">Prickly pear cactus</name>
    <name type="synonym">Opuntia cardona</name>
    <dbReference type="NCBI Taxonomy" id="393608"/>
    <lineage>
        <taxon>Eukaryota</taxon>
        <taxon>Viridiplantae</taxon>
        <taxon>Streptophyta</taxon>
        <taxon>Embryophyta</taxon>
        <taxon>Tracheophyta</taxon>
        <taxon>Spermatophyta</taxon>
        <taxon>Magnoliopsida</taxon>
        <taxon>eudicotyledons</taxon>
        <taxon>Gunneridae</taxon>
        <taxon>Pentapetalae</taxon>
        <taxon>Caryophyllales</taxon>
        <taxon>Cactineae</taxon>
        <taxon>Cactaceae</taxon>
        <taxon>Opuntioideae</taxon>
        <taxon>Opuntia</taxon>
    </lineage>
</organism>
<accession>A0A7C8Z8Z2</accession>
<dbReference type="AlphaFoldDB" id="A0A7C8Z8Z2"/>
<proteinExistence type="predicted"/>
<dbReference type="SMART" id="SM00320">
    <property type="entry name" value="WD40"/>
    <property type="match status" value="5"/>
</dbReference>
<dbReference type="GO" id="GO:0035861">
    <property type="term" value="C:site of double-strand break"/>
    <property type="evidence" value="ECO:0007669"/>
    <property type="project" value="TreeGrafter"/>
</dbReference>
<dbReference type="PROSITE" id="PS50294">
    <property type="entry name" value="WD_REPEATS_REGION"/>
    <property type="match status" value="3"/>
</dbReference>
<keyword evidence="2" id="KW-0677">Repeat</keyword>
<dbReference type="InterPro" id="IPR019775">
    <property type="entry name" value="WD40_repeat_CS"/>
</dbReference>
<dbReference type="PRINTS" id="PR00320">
    <property type="entry name" value="GPROTEINBRPT"/>
</dbReference>
<evidence type="ECO:0000256" key="4">
    <source>
        <dbReference type="SAM" id="MobiDB-lite"/>
    </source>
</evidence>
<feature type="compositionally biased region" description="Basic and acidic residues" evidence="4">
    <location>
        <begin position="547"/>
        <end position="560"/>
    </location>
</feature>
<dbReference type="InterPro" id="IPR020472">
    <property type="entry name" value="WD40_PAC1"/>
</dbReference>
<keyword evidence="1 3" id="KW-0853">WD repeat</keyword>
<feature type="repeat" description="WD" evidence="3">
    <location>
        <begin position="366"/>
        <end position="407"/>
    </location>
</feature>
<dbReference type="PANTHER" id="PTHR16017:SF0">
    <property type="entry name" value="WD REPEAT-CONTAINING PROTEIN 70"/>
    <property type="match status" value="1"/>
</dbReference>
<dbReference type="InterPro" id="IPR051858">
    <property type="entry name" value="WD_repeat_GAD-1"/>
</dbReference>
<feature type="compositionally biased region" description="Acidic residues" evidence="4">
    <location>
        <begin position="145"/>
        <end position="157"/>
    </location>
</feature>
<evidence type="ECO:0000256" key="1">
    <source>
        <dbReference type="ARBA" id="ARBA00022574"/>
    </source>
</evidence>
<dbReference type="PROSITE" id="PS50082">
    <property type="entry name" value="WD_REPEATS_2"/>
    <property type="match status" value="3"/>
</dbReference>
<reference evidence="5" key="1">
    <citation type="journal article" date="2013" name="J. Plant Res.">
        <title>Effect of fungi and light on seed germination of three Opuntia species from semiarid lands of central Mexico.</title>
        <authorList>
            <person name="Delgado-Sanchez P."/>
            <person name="Jimenez-Bremont J.F."/>
            <person name="Guerrero-Gonzalez Mde L."/>
            <person name="Flores J."/>
        </authorList>
    </citation>
    <scope>NUCLEOTIDE SEQUENCE</scope>
    <source>
        <tissue evidence="5">Cladode</tissue>
    </source>
</reference>
<name>A0A7C8Z8Z2_OPUST</name>
<dbReference type="PROSITE" id="PS00678">
    <property type="entry name" value="WD_REPEATS_1"/>
    <property type="match status" value="1"/>
</dbReference>
<dbReference type="FunFam" id="2.130.10.10:FF:000245">
    <property type="entry name" value="WD repeat-containing protein 70"/>
    <property type="match status" value="1"/>
</dbReference>
<feature type="repeat" description="WD" evidence="3">
    <location>
        <begin position="271"/>
        <end position="313"/>
    </location>
</feature>
<feature type="region of interest" description="Disordered" evidence="4">
    <location>
        <begin position="619"/>
        <end position="640"/>
    </location>
</feature>
<evidence type="ECO:0000256" key="2">
    <source>
        <dbReference type="ARBA" id="ARBA00022737"/>
    </source>
</evidence>
<dbReference type="InterPro" id="IPR036322">
    <property type="entry name" value="WD40_repeat_dom_sf"/>
</dbReference>
<feature type="region of interest" description="Disordered" evidence="4">
    <location>
        <begin position="1"/>
        <end position="164"/>
    </location>
</feature>
<sequence length="640" mass="70760">MEDDAEIYDGIRAQFPLTFGKQSKPQTPLEAIHNTTRRQTDEPTKSSNSSFPSVSSSSKAWLDSFRPNPKPDPNSNPSNLRESEAKPSNDEGGEMVGPPRPPSSEEDDGQLIGPPPPMGPVVDDDEDNGTMIGPPRPPEGFQGTDSDEDGQDEEEEETQHRIPMSNEIVLKGHSKVVSALAVDHSGSRVLSGSYDYTIRMYDFQGMKRDLASFRQLEPFEGHQVRALSWSPTAGFFLCVTGSAQAKIYDRDGLTIGEFVKGDMYIRDLKNTKGHISGLTCGEWHPHKKETILTSSEDGSLRIWDVNDFKSQKQVIKPKLARPGRVPVTTCAWECEGKSIAGGVGDGSIQIWNVKLGWGSRPDIHVEKAHSDDITGLKFSADGRHLLSRSFDGTLKVWDLRQMKQSLKVFQDLPNHYAQTNIALSPDEQLILTGTSVERDSPIGGLLYFYDREKLELVSRVGISPTCSVVQCAWHPKLNQVFATAGDKSQGGTHVLYDPTLSERGALVCVARAPRKNSVDDFEVQPVIHNPHALPLFRDQPSRKRQREKILKDPVKSHKPELPITGPGHGGRTGTSSGSLLTQYLLKQGGMLKETWMEEDPREAILKYAEVAAKDPKFIAPAYSETQPKPVFAESDSEEEE</sequence>
<dbReference type="GO" id="GO:0005634">
    <property type="term" value="C:nucleus"/>
    <property type="evidence" value="ECO:0007669"/>
    <property type="project" value="TreeGrafter"/>
</dbReference>
<dbReference type="Gene3D" id="2.130.10.10">
    <property type="entry name" value="YVTN repeat-like/Quinoprotein amine dehydrogenase"/>
    <property type="match status" value="2"/>
</dbReference>
<evidence type="ECO:0000313" key="5">
    <source>
        <dbReference type="EMBL" id="MBA4636897.1"/>
    </source>
</evidence>
<feature type="compositionally biased region" description="Low complexity" evidence="4">
    <location>
        <begin position="46"/>
        <end position="58"/>
    </location>
</feature>
<dbReference type="SUPFAM" id="SSF50978">
    <property type="entry name" value="WD40 repeat-like"/>
    <property type="match status" value="1"/>
</dbReference>
<dbReference type="InterPro" id="IPR001680">
    <property type="entry name" value="WD40_rpt"/>
</dbReference>